<evidence type="ECO:0000256" key="4">
    <source>
        <dbReference type="ARBA" id="ARBA00022989"/>
    </source>
</evidence>
<keyword evidence="4 6" id="KW-1133">Transmembrane helix</keyword>
<comment type="subcellular location">
    <subcellularLocation>
        <location evidence="1">Cell membrane</location>
        <topology evidence="1">Multi-pass membrane protein</topology>
    </subcellularLocation>
</comment>
<name>A0A1F5YNU6_9BACT</name>
<organism evidence="7 8">
    <name type="scientific">Candidatus Gottesmanbacteria bacterium RBG_16_52_11</name>
    <dbReference type="NCBI Taxonomy" id="1798374"/>
    <lineage>
        <taxon>Bacteria</taxon>
        <taxon>Candidatus Gottesmaniibacteriota</taxon>
    </lineage>
</organism>
<dbReference type="PANTHER" id="PTHR23513:SF6">
    <property type="entry name" value="MAJOR FACILITATOR SUPERFAMILY ASSOCIATED DOMAIN-CONTAINING PROTEIN"/>
    <property type="match status" value="1"/>
</dbReference>
<dbReference type="InterPro" id="IPR036259">
    <property type="entry name" value="MFS_trans_sf"/>
</dbReference>
<dbReference type="STRING" id="1798374.A2Z33_01300"/>
<proteinExistence type="predicted"/>
<dbReference type="PANTHER" id="PTHR23513">
    <property type="entry name" value="INTEGRAL MEMBRANE EFFLUX PROTEIN-RELATED"/>
    <property type="match status" value="1"/>
</dbReference>
<evidence type="ECO:0000256" key="3">
    <source>
        <dbReference type="ARBA" id="ARBA00022692"/>
    </source>
</evidence>
<dbReference type="Proteomes" id="UP000178448">
    <property type="component" value="Unassembled WGS sequence"/>
</dbReference>
<keyword evidence="5 6" id="KW-0472">Membrane</keyword>
<dbReference type="InterPro" id="IPR011701">
    <property type="entry name" value="MFS"/>
</dbReference>
<feature type="transmembrane region" description="Helical" evidence="6">
    <location>
        <begin position="268"/>
        <end position="287"/>
    </location>
</feature>
<feature type="transmembrane region" description="Helical" evidence="6">
    <location>
        <begin position="235"/>
        <end position="256"/>
    </location>
</feature>
<evidence type="ECO:0000313" key="8">
    <source>
        <dbReference type="Proteomes" id="UP000178448"/>
    </source>
</evidence>
<evidence type="ECO:0000256" key="5">
    <source>
        <dbReference type="ARBA" id="ARBA00023136"/>
    </source>
</evidence>
<evidence type="ECO:0000256" key="6">
    <source>
        <dbReference type="SAM" id="Phobius"/>
    </source>
</evidence>
<dbReference type="EMBL" id="MFJD01000009">
    <property type="protein sequence ID" value="OGG01869.1"/>
    <property type="molecule type" value="Genomic_DNA"/>
</dbReference>
<feature type="transmembrane region" description="Helical" evidence="6">
    <location>
        <begin position="21"/>
        <end position="44"/>
    </location>
</feature>
<feature type="transmembrane region" description="Helical" evidence="6">
    <location>
        <begin position="401"/>
        <end position="418"/>
    </location>
</feature>
<dbReference type="AlphaFoldDB" id="A0A1F5YNU6"/>
<evidence type="ECO:0000256" key="2">
    <source>
        <dbReference type="ARBA" id="ARBA00022475"/>
    </source>
</evidence>
<comment type="caution">
    <text evidence="7">The sequence shown here is derived from an EMBL/GenBank/DDBJ whole genome shotgun (WGS) entry which is preliminary data.</text>
</comment>
<dbReference type="Gene3D" id="1.20.1250.20">
    <property type="entry name" value="MFS general substrate transporter like domains"/>
    <property type="match status" value="1"/>
</dbReference>
<feature type="transmembrane region" description="Helical" evidence="6">
    <location>
        <begin position="335"/>
        <end position="353"/>
    </location>
</feature>
<keyword evidence="2" id="KW-1003">Cell membrane</keyword>
<dbReference type="Pfam" id="PF07690">
    <property type="entry name" value="MFS_1"/>
    <property type="match status" value="1"/>
</dbReference>
<evidence type="ECO:0008006" key="9">
    <source>
        <dbReference type="Google" id="ProtNLM"/>
    </source>
</evidence>
<dbReference type="SUPFAM" id="SSF103473">
    <property type="entry name" value="MFS general substrate transporter"/>
    <property type="match status" value="2"/>
</dbReference>
<dbReference type="GO" id="GO:0005886">
    <property type="term" value="C:plasma membrane"/>
    <property type="evidence" value="ECO:0007669"/>
    <property type="project" value="UniProtKB-SubCell"/>
</dbReference>
<reference evidence="7 8" key="1">
    <citation type="journal article" date="2016" name="Nat. Commun.">
        <title>Thousands of microbial genomes shed light on interconnected biogeochemical processes in an aquifer system.</title>
        <authorList>
            <person name="Anantharaman K."/>
            <person name="Brown C.T."/>
            <person name="Hug L.A."/>
            <person name="Sharon I."/>
            <person name="Castelle C.J."/>
            <person name="Probst A.J."/>
            <person name="Thomas B.C."/>
            <person name="Singh A."/>
            <person name="Wilkins M.J."/>
            <person name="Karaoz U."/>
            <person name="Brodie E.L."/>
            <person name="Williams K.H."/>
            <person name="Hubbard S.S."/>
            <person name="Banfield J.F."/>
        </authorList>
    </citation>
    <scope>NUCLEOTIDE SEQUENCE [LARGE SCALE GENOMIC DNA]</scope>
</reference>
<feature type="transmembrane region" description="Helical" evidence="6">
    <location>
        <begin position="167"/>
        <end position="188"/>
    </location>
</feature>
<gene>
    <name evidence="7" type="ORF">A2Z33_01300</name>
</gene>
<evidence type="ECO:0000256" key="1">
    <source>
        <dbReference type="ARBA" id="ARBA00004651"/>
    </source>
</evidence>
<evidence type="ECO:0000313" key="7">
    <source>
        <dbReference type="EMBL" id="OGG01869.1"/>
    </source>
</evidence>
<keyword evidence="3 6" id="KW-0812">Transmembrane</keyword>
<protein>
    <recommendedName>
        <fullName evidence="9">Major facilitator superfamily (MFS) profile domain-containing protein</fullName>
    </recommendedName>
</protein>
<dbReference type="CDD" id="cd06173">
    <property type="entry name" value="MFS_MefA_like"/>
    <property type="match status" value="1"/>
</dbReference>
<feature type="transmembrane region" description="Helical" evidence="6">
    <location>
        <begin position="299"/>
        <end position="320"/>
    </location>
</feature>
<feature type="transmembrane region" description="Helical" evidence="6">
    <location>
        <begin position="373"/>
        <end position="395"/>
    </location>
</feature>
<dbReference type="GO" id="GO:0022857">
    <property type="term" value="F:transmembrane transporter activity"/>
    <property type="evidence" value="ECO:0007669"/>
    <property type="project" value="InterPro"/>
</dbReference>
<accession>A0A1F5YNU6</accession>
<sequence>MDRPSGAPAIHIIRNTQFRRLWTAQVLSQSATSTLLFVLALRLYQITGSNTAVSGIFIVYGIPALMIGMVAGTIVDKVENRTVLMFCDLSRAIISLGFILFPTHVAAIYLFTFVNSVITQFYVPAEGPAIPLLVPKREVVTANSLFSFTYYTSIALGSIFAGPMLRVFGPIGVFLLLTFMFLAAAANVSRLPRLHRDRSARALLGRSLWYLTVRIAANIREGIGYIRSNRTLVDALLLLVSTQVTLAILGTLGPGFADRVLAIDIRDASLLITGPAVLGIILGALWVGSFGYRFAKEKLIQTGIITAGVALIAVAGIVRLTNVPVLEMIVTGPRVLFLATILFFVLGWANSLLDVPANSILQEKAVGNMRGRVYGVLAAAVGGLGVLPVILGGVLADAVGVGKVIFFLGICIFLYGAVRVQYKRQAGK</sequence>
<feature type="transmembrane region" description="Helical" evidence="6">
    <location>
        <begin position="56"/>
        <end position="75"/>
    </location>
</feature>